<name>A0A931CQW0_9BACT</name>
<keyword evidence="1" id="KW-0472">Membrane</keyword>
<dbReference type="Pfam" id="PF04608">
    <property type="entry name" value="PgpA"/>
    <property type="match status" value="1"/>
</dbReference>
<feature type="domain" description="YutG/PgpA" evidence="2">
    <location>
        <begin position="13"/>
        <end position="150"/>
    </location>
</feature>
<dbReference type="SUPFAM" id="SSF101307">
    <property type="entry name" value="YutG-like"/>
    <property type="match status" value="1"/>
</dbReference>
<dbReference type="PIRSF" id="PIRSF006162">
    <property type="entry name" value="PgpA"/>
    <property type="match status" value="1"/>
</dbReference>
<comment type="caution">
    <text evidence="3">The sequence shown here is derived from an EMBL/GenBank/DDBJ whole genome shotgun (WGS) entry which is preliminary data.</text>
</comment>
<dbReference type="AlphaFoldDB" id="A0A931CQW0"/>
<dbReference type="GO" id="GO:0006629">
    <property type="term" value="P:lipid metabolic process"/>
    <property type="evidence" value="ECO:0007669"/>
    <property type="project" value="InterPro"/>
</dbReference>
<dbReference type="CDD" id="cd06971">
    <property type="entry name" value="PgpA"/>
    <property type="match status" value="1"/>
</dbReference>
<keyword evidence="1" id="KW-0812">Transmembrane</keyword>
<evidence type="ECO:0000313" key="3">
    <source>
        <dbReference type="EMBL" id="MBG0779517.1"/>
    </source>
</evidence>
<protein>
    <submittedName>
        <fullName evidence="3">Phosphatidylglycerophosphatase A</fullName>
    </submittedName>
</protein>
<feature type="transmembrane region" description="Helical" evidence="1">
    <location>
        <begin position="37"/>
        <end position="64"/>
    </location>
</feature>
<dbReference type="InterPro" id="IPR007686">
    <property type="entry name" value="YutG/PgpA"/>
</dbReference>
<proteinExistence type="predicted"/>
<dbReference type="EMBL" id="JACCQK010000344">
    <property type="protein sequence ID" value="MBG0779517.1"/>
    <property type="molecule type" value="Genomic_DNA"/>
</dbReference>
<organism evidence="3 4">
    <name type="scientific">Desulfotignum balticum</name>
    <dbReference type="NCBI Taxonomy" id="115781"/>
    <lineage>
        <taxon>Bacteria</taxon>
        <taxon>Pseudomonadati</taxon>
        <taxon>Thermodesulfobacteriota</taxon>
        <taxon>Desulfobacteria</taxon>
        <taxon>Desulfobacterales</taxon>
        <taxon>Desulfobacteraceae</taxon>
        <taxon>Desulfotignum</taxon>
    </lineage>
</organism>
<feature type="transmembrane region" description="Helical" evidence="1">
    <location>
        <begin position="85"/>
        <end position="108"/>
    </location>
</feature>
<dbReference type="InterPro" id="IPR036681">
    <property type="entry name" value="PgpA-like_sf"/>
</dbReference>
<dbReference type="PANTHER" id="PTHR36305:SF1">
    <property type="entry name" value="PHOSPHATIDYLGLYCEROPHOSPHATASE A"/>
    <property type="match status" value="1"/>
</dbReference>
<dbReference type="Proteomes" id="UP000706172">
    <property type="component" value="Unassembled WGS sequence"/>
</dbReference>
<gene>
    <name evidence="3" type="ORF">H0S81_06280</name>
</gene>
<evidence type="ECO:0000259" key="2">
    <source>
        <dbReference type="Pfam" id="PF04608"/>
    </source>
</evidence>
<accession>A0A931CQW0</accession>
<sequence length="156" mass="16676">MTGPWKNRLVLLAATGCGLGLSPKAPGTFGTLAALPLIWGTVFLPPATGMFFLICFILAAVFVADQAEKILDQKDPGAIVIDEMAGYWVTMCLVPVTWVTLGIGFVAFRCFDIFKCLPVRYFEKKFSGGAGVVLDDIMAGVLAALVVKCLYLLGAH</sequence>
<dbReference type="GO" id="GO:0008962">
    <property type="term" value="F:phosphatidylglycerophosphatase activity"/>
    <property type="evidence" value="ECO:0007669"/>
    <property type="project" value="InterPro"/>
</dbReference>
<evidence type="ECO:0000256" key="1">
    <source>
        <dbReference type="SAM" id="Phobius"/>
    </source>
</evidence>
<dbReference type="PANTHER" id="PTHR36305">
    <property type="entry name" value="PHOSPHATIDYLGLYCEROPHOSPHATASE A"/>
    <property type="match status" value="1"/>
</dbReference>
<reference evidence="3" key="1">
    <citation type="submission" date="2020-07" db="EMBL/GenBank/DDBJ databases">
        <title>Severe corrosion of carbon steel in oil field produced water can be linked to methanogenic archaea containing a special type of NiFe hydrogenase.</title>
        <authorList>
            <person name="Lahme S."/>
            <person name="Mand J."/>
            <person name="Longwell J."/>
            <person name="Smith R."/>
            <person name="Enning D."/>
        </authorList>
    </citation>
    <scope>NUCLEOTIDE SEQUENCE</scope>
    <source>
        <strain evidence="3">MIC098Bin6</strain>
    </source>
</reference>
<feature type="transmembrane region" description="Helical" evidence="1">
    <location>
        <begin position="128"/>
        <end position="153"/>
    </location>
</feature>
<keyword evidence="1" id="KW-1133">Transmembrane helix</keyword>
<dbReference type="InterPro" id="IPR026037">
    <property type="entry name" value="PgpA"/>
</dbReference>
<evidence type="ECO:0000313" key="4">
    <source>
        <dbReference type="Proteomes" id="UP000706172"/>
    </source>
</evidence>